<sequence length="63" mass="6987">MAYPFGQFNDTGKQAISSAGIRMAFTTNPGNVKLGDNRYELTRQGISPNHSLKDFENKLFGAY</sequence>
<evidence type="ECO:0000313" key="2">
    <source>
        <dbReference type="Proteomes" id="UP000659496"/>
    </source>
</evidence>
<dbReference type="Gene3D" id="3.20.20.370">
    <property type="entry name" value="Glycoside hydrolase/deacetylase"/>
    <property type="match status" value="1"/>
</dbReference>
<organism evidence="1 2">
    <name type="scientific">Sporosarcina gallistercoris</name>
    <dbReference type="NCBI Taxonomy" id="2762245"/>
    <lineage>
        <taxon>Bacteria</taxon>
        <taxon>Bacillati</taxon>
        <taxon>Bacillota</taxon>
        <taxon>Bacilli</taxon>
        <taxon>Bacillales</taxon>
        <taxon>Caryophanaceae</taxon>
        <taxon>Sporosarcina</taxon>
    </lineage>
</organism>
<dbReference type="PANTHER" id="PTHR34216">
    <property type="match status" value="1"/>
</dbReference>
<dbReference type="Proteomes" id="UP000659496">
    <property type="component" value="Unassembled WGS sequence"/>
</dbReference>
<accession>A0ABR8PMJ7</accession>
<name>A0ABR8PMJ7_9BACL</name>
<protein>
    <submittedName>
        <fullName evidence="1">Uncharacterized protein</fullName>
    </submittedName>
</protein>
<reference evidence="1 2" key="1">
    <citation type="submission" date="2020-08" db="EMBL/GenBank/DDBJ databases">
        <title>A Genomic Blueprint of the Chicken Gut Microbiome.</title>
        <authorList>
            <person name="Gilroy R."/>
            <person name="Ravi A."/>
            <person name="Getino M."/>
            <person name="Pursley I."/>
            <person name="Horton D.L."/>
            <person name="Alikhan N.-F."/>
            <person name="Baker D."/>
            <person name="Gharbi K."/>
            <person name="Hall N."/>
            <person name="Watson M."/>
            <person name="Adriaenssens E.M."/>
            <person name="Foster-Nyarko E."/>
            <person name="Jarju S."/>
            <person name="Secka A."/>
            <person name="Antonio M."/>
            <person name="Oren A."/>
            <person name="Chaudhuri R."/>
            <person name="La Ragione R.M."/>
            <person name="Hildebrand F."/>
            <person name="Pallen M.J."/>
        </authorList>
    </citation>
    <scope>NUCLEOTIDE SEQUENCE [LARGE SCALE GENOMIC DNA]</scope>
    <source>
        <strain evidence="1 2">Sa3CUA8</strain>
    </source>
</reference>
<proteinExistence type="predicted"/>
<dbReference type="EMBL" id="JACSQY010000012">
    <property type="protein sequence ID" value="MBD7909391.1"/>
    <property type="molecule type" value="Genomic_DNA"/>
</dbReference>
<keyword evidence="2" id="KW-1185">Reference proteome</keyword>
<dbReference type="PANTHER" id="PTHR34216:SF3">
    <property type="entry name" value="POLY-BETA-1,6-N-ACETYL-D-GLUCOSAMINE N-DEACETYLASE"/>
    <property type="match status" value="1"/>
</dbReference>
<dbReference type="InterPro" id="IPR051398">
    <property type="entry name" value="Polysacch_Deacetylase"/>
</dbReference>
<gene>
    <name evidence="1" type="ORF">H9659_13725</name>
</gene>
<evidence type="ECO:0000313" key="1">
    <source>
        <dbReference type="EMBL" id="MBD7909391.1"/>
    </source>
</evidence>
<comment type="caution">
    <text evidence="1">The sequence shown here is derived from an EMBL/GenBank/DDBJ whole genome shotgun (WGS) entry which is preliminary data.</text>
</comment>